<dbReference type="RefSeq" id="WP_316558853.1">
    <property type="nucleotide sequence ID" value="NZ_CP131062.1"/>
</dbReference>
<dbReference type="AlphaFoldDB" id="A0AA96ZXE1"/>
<dbReference type="InterPro" id="IPR048667">
    <property type="entry name" value="Imm5-like"/>
</dbReference>
<name>A0AA96ZXE1_9EURY</name>
<dbReference type="EMBL" id="CP131062">
    <property type="protein sequence ID" value="WNY28849.1"/>
    <property type="molecule type" value="Genomic_DNA"/>
</dbReference>
<accession>A0AA96ZXE1</accession>
<feature type="domain" description="Imm-5-like" evidence="1">
    <location>
        <begin position="32"/>
        <end position="158"/>
    </location>
</feature>
<dbReference type="Pfam" id="PF21805">
    <property type="entry name" value="Imm5_like"/>
    <property type="match status" value="1"/>
</dbReference>
<keyword evidence="3" id="KW-1185">Reference proteome</keyword>
<reference evidence="2 3" key="1">
    <citation type="submission" date="2023-07" db="EMBL/GenBank/DDBJ databases">
        <title>Closed genome sequence of Methanimicrococcus sp. Es2.</title>
        <authorList>
            <person name="Protasov E."/>
            <person name="Platt K."/>
            <person name="Reeh H."/>
            <person name="Poehlein A."/>
            <person name="Daniel R."/>
            <person name="Brune A."/>
        </authorList>
    </citation>
    <scope>NUCLEOTIDE SEQUENCE [LARGE SCALE GENOMIC DNA]</scope>
    <source>
        <strain evidence="2 3">Es2</strain>
    </source>
</reference>
<dbReference type="Proteomes" id="UP001302662">
    <property type="component" value="Chromosome"/>
</dbReference>
<evidence type="ECO:0000313" key="3">
    <source>
        <dbReference type="Proteomes" id="UP001302662"/>
    </source>
</evidence>
<dbReference type="GeneID" id="85197524"/>
<dbReference type="KEGG" id="mees:MmiEs2_10570"/>
<evidence type="ECO:0000259" key="1">
    <source>
        <dbReference type="Pfam" id="PF21805"/>
    </source>
</evidence>
<proteinExistence type="predicted"/>
<protein>
    <recommendedName>
        <fullName evidence="1">Imm-5-like domain-containing protein</fullName>
    </recommendedName>
</protein>
<organism evidence="2 3">
    <name type="scientific">Methanimicrococcus stummii</name>
    <dbReference type="NCBI Taxonomy" id="3028294"/>
    <lineage>
        <taxon>Archaea</taxon>
        <taxon>Methanobacteriati</taxon>
        <taxon>Methanobacteriota</taxon>
        <taxon>Stenosarchaea group</taxon>
        <taxon>Methanomicrobia</taxon>
        <taxon>Methanosarcinales</taxon>
        <taxon>Methanosarcinaceae</taxon>
        <taxon>Methanimicrococcus</taxon>
    </lineage>
</organism>
<evidence type="ECO:0000313" key="2">
    <source>
        <dbReference type="EMBL" id="WNY28849.1"/>
    </source>
</evidence>
<sequence>MDWIEEVKEKISRKNQILFAKDSEYLQELTQLIEKQNRRAVVLWAFEFAEDAVQKLSERYPNENRPSLSLTHSKEWAAGRIKMPEAKQAILGVHAFAKEIESPEDIALCHAVGQACGTVHTKRHAPGFPIYELTALVRHYGIDDCKEPVEKRMAQYIDRILYWEENEPEYDGLWAGFMLKENSK</sequence>
<gene>
    <name evidence="2" type="ORF">MmiEs2_10570</name>
</gene>